<gene>
    <name evidence="1" type="ORF">GMARGA_LOCUS25899</name>
</gene>
<feature type="non-terminal residue" evidence="1">
    <location>
        <position position="179"/>
    </location>
</feature>
<organism evidence="1 2">
    <name type="scientific">Gigaspora margarita</name>
    <dbReference type="NCBI Taxonomy" id="4874"/>
    <lineage>
        <taxon>Eukaryota</taxon>
        <taxon>Fungi</taxon>
        <taxon>Fungi incertae sedis</taxon>
        <taxon>Mucoromycota</taxon>
        <taxon>Glomeromycotina</taxon>
        <taxon>Glomeromycetes</taxon>
        <taxon>Diversisporales</taxon>
        <taxon>Gigasporaceae</taxon>
        <taxon>Gigaspora</taxon>
    </lineage>
</organism>
<reference evidence="1 2" key="1">
    <citation type="submission" date="2021-06" db="EMBL/GenBank/DDBJ databases">
        <authorList>
            <person name="Kallberg Y."/>
            <person name="Tangrot J."/>
            <person name="Rosling A."/>
        </authorList>
    </citation>
    <scope>NUCLEOTIDE SEQUENCE [LARGE SCALE GENOMIC DNA]</scope>
    <source>
        <strain evidence="1 2">120-4 pot B 10/14</strain>
    </source>
</reference>
<comment type="caution">
    <text evidence="1">The sequence shown here is derived from an EMBL/GenBank/DDBJ whole genome shotgun (WGS) entry which is preliminary data.</text>
</comment>
<sequence>YKDERPVRYILKDRTKIFVLGRFCINGKTFLHCFQRTMDGEYYVEIFKNHVREVQRLFYMMDWSSYSLDLNYVENLWSIIKTKVEHHGPKNFGELELYMKQEWTKVLRSVLIRLANIIQECCQATIGANDEYMNVLTFNFLLYDVLFLNKNPSLKNLVNKVLSTCQHSSKSVVSANTHP</sequence>
<accession>A0ABN7W2R5</accession>
<dbReference type="InterPro" id="IPR036397">
    <property type="entry name" value="RNaseH_sf"/>
</dbReference>
<dbReference type="Proteomes" id="UP000789901">
    <property type="component" value="Unassembled WGS sequence"/>
</dbReference>
<evidence type="ECO:0000313" key="1">
    <source>
        <dbReference type="EMBL" id="CAG8813869.1"/>
    </source>
</evidence>
<keyword evidence="2" id="KW-1185">Reference proteome</keyword>
<dbReference type="Gene3D" id="3.30.420.10">
    <property type="entry name" value="Ribonuclease H-like superfamily/Ribonuclease H"/>
    <property type="match status" value="1"/>
</dbReference>
<name>A0ABN7W2R5_GIGMA</name>
<evidence type="ECO:0000313" key="2">
    <source>
        <dbReference type="Proteomes" id="UP000789901"/>
    </source>
</evidence>
<proteinExistence type="predicted"/>
<protein>
    <submittedName>
        <fullName evidence="1">19066_t:CDS:1</fullName>
    </submittedName>
</protein>
<feature type="non-terminal residue" evidence="1">
    <location>
        <position position="1"/>
    </location>
</feature>
<dbReference type="EMBL" id="CAJVQB010029297">
    <property type="protein sequence ID" value="CAG8813869.1"/>
    <property type="molecule type" value="Genomic_DNA"/>
</dbReference>